<keyword evidence="2" id="KW-1185">Reference proteome</keyword>
<accession>A0ABU4ETU4</accession>
<reference evidence="1 2" key="1">
    <citation type="submission" date="2023-10" db="EMBL/GenBank/DDBJ databases">
        <title>Development of a sustainable strategy for remediation of hydrocarbon-contaminated territories based on the waste exchange concept.</title>
        <authorList>
            <person name="Krivoruchko A."/>
        </authorList>
    </citation>
    <scope>NUCLEOTIDE SEQUENCE [LARGE SCALE GENOMIC DNA]</scope>
    <source>
        <strain evidence="1 2">IEGM 1236</strain>
    </source>
</reference>
<evidence type="ECO:0008006" key="3">
    <source>
        <dbReference type="Google" id="ProtNLM"/>
    </source>
</evidence>
<dbReference type="Proteomes" id="UP001185792">
    <property type="component" value="Unassembled WGS sequence"/>
</dbReference>
<evidence type="ECO:0000313" key="2">
    <source>
        <dbReference type="Proteomes" id="UP001185792"/>
    </source>
</evidence>
<proteinExistence type="predicted"/>
<gene>
    <name evidence="1" type="ORF">R4198_06595</name>
</gene>
<comment type="caution">
    <text evidence="1">The sequence shown here is derived from an EMBL/GenBank/DDBJ whole genome shotgun (WGS) entry which is preliminary data.</text>
</comment>
<sequence length="237" mass="25709">MSTVTVSESEAPTTLAIRRPAAGTRSRSTMNDLAINNSAPATASAELVNLVVKGMSRGPIAPELQIVVDAGHAIAKGPMVMPTPAGIAEAGRLVRLPEGSAQEQAVRDFLHAFLPVNRQLRELCTAWQCRPDGSANDHSDAQYDASIRDRLDDIHSAVSKMLRRAGKQAPELTDYRDRLGVALERFDDGDTASLTSPLTDGYHTVWMWLHQHVLMMLGVTRAEDEALEEELVSGSSR</sequence>
<dbReference type="RefSeq" id="WP_243404439.1">
    <property type="nucleotide sequence ID" value="NZ_CBCRXS010000001.1"/>
</dbReference>
<protein>
    <recommendedName>
        <fullName evidence="3">DUF2017 domain-containing protein</fullName>
    </recommendedName>
</protein>
<organism evidence="1 2">
    <name type="scientific">Williamsia marianensis</name>
    <dbReference type="NCBI Taxonomy" id="85044"/>
    <lineage>
        <taxon>Bacteria</taxon>
        <taxon>Bacillati</taxon>
        <taxon>Actinomycetota</taxon>
        <taxon>Actinomycetes</taxon>
        <taxon>Mycobacteriales</taxon>
        <taxon>Nocardiaceae</taxon>
        <taxon>Williamsia</taxon>
    </lineage>
</organism>
<evidence type="ECO:0000313" key="1">
    <source>
        <dbReference type="EMBL" id="MDV7133361.1"/>
    </source>
</evidence>
<name>A0ABU4ETU4_WILMA</name>
<dbReference type="EMBL" id="JAWLUM010000001">
    <property type="protein sequence ID" value="MDV7133361.1"/>
    <property type="molecule type" value="Genomic_DNA"/>
</dbReference>